<gene>
    <name evidence="1" type="ORF">AMTR_s00179p00038920</name>
</gene>
<accession>W1PXU8</accession>
<dbReference type="Gramene" id="ERN12711">
    <property type="protein sequence ID" value="ERN12711"/>
    <property type="gene ID" value="AMTR_s00179p00038920"/>
</dbReference>
<keyword evidence="2" id="KW-1185">Reference proteome</keyword>
<dbReference type="Proteomes" id="UP000017836">
    <property type="component" value="Unassembled WGS sequence"/>
</dbReference>
<organism evidence="1 2">
    <name type="scientific">Amborella trichopoda</name>
    <dbReference type="NCBI Taxonomy" id="13333"/>
    <lineage>
        <taxon>Eukaryota</taxon>
        <taxon>Viridiplantae</taxon>
        <taxon>Streptophyta</taxon>
        <taxon>Embryophyta</taxon>
        <taxon>Tracheophyta</taxon>
        <taxon>Spermatophyta</taxon>
        <taxon>Magnoliopsida</taxon>
        <taxon>Amborellales</taxon>
        <taxon>Amborellaceae</taxon>
        <taxon>Amborella</taxon>
    </lineage>
</organism>
<dbReference type="AlphaFoldDB" id="W1PXU8"/>
<reference evidence="2" key="1">
    <citation type="journal article" date="2013" name="Science">
        <title>The Amborella genome and the evolution of flowering plants.</title>
        <authorList>
            <consortium name="Amborella Genome Project"/>
        </authorList>
    </citation>
    <scope>NUCLEOTIDE SEQUENCE [LARGE SCALE GENOMIC DNA]</scope>
</reference>
<dbReference type="HOGENOM" id="CLU_1637704_0_0_1"/>
<evidence type="ECO:0000313" key="2">
    <source>
        <dbReference type="Proteomes" id="UP000017836"/>
    </source>
</evidence>
<protein>
    <submittedName>
        <fullName evidence="1">Uncharacterized protein</fullName>
    </submittedName>
</protein>
<proteinExistence type="predicted"/>
<name>W1PXU8_AMBTC</name>
<sequence length="162" mass="18124">MKILRIPTSMMPVSMLANNRVGTKVLHIPTTPPKTEMAPTREPAAGLNFLQISTSLREESGTVALHACCPTNRLKVLQIPGVLCIERSESDLHPLCYTDNVQARFTGSPSQPHISLWQKPAFVAKEHDLSRSDQAEMVKQERIKVEEGPPEIHPRPLTRVRF</sequence>
<dbReference type="EMBL" id="KI392606">
    <property type="protein sequence ID" value="ERN12711.1"/>
    <property type="molecule type" value="Genomic_DNA"/>
</dbReference>
<evidence type="ECO:0000313" key="1">
    <source>
        <dbReference type="EMBL" id="ERN12711.1"/>
    </source>
</evidence>